<dbReference type="CDD" id="cd02440">
    <property type="entry name" value="AdoMet_MTases"/>
    <property type="match status" value="1"/>
</dbReference>
<organism evidence="2 3">
    <name type="scientific">Corynebacterium halotolerans YIM 70093 = DSM 44683</name>
    <dbReference type="NCBI Taxonomy" id="1121362"/>
    <lineage>
        <taxon>Bacteria</taxon>
        <taxon>Bacillati</taxon>
        <taxon>Actinomycetota</taxon>
        <taxon>Actinomycetes</taxon>
        <taxon>Mycobacteriales</taxon>
        <taxon>Corynebacteriaceae</taxon>
        <taxon>Corynebacterium</taxon>
    </lineage>
</organism>
<dbReference type="Proteomes" id="UP000011723">
    <property type="component" value="Chromosome"/>
</dbReference>
<dbReference type="eggNOG" id="COG2226">
    <property type="taxonomic scope" value="Bacteria"/>
</dbReference>
<dbReference type="OrthoDB" id="5566900at2"/>
<dbReference type="SUPFAM" id="SSF53335">
    <property type="entry name" value="S-adenosyl-L-methionine-dependent methyltransferases"/>
    <property type="match status" value="1"/>
</dbReference>
<dbReference type="PANTHER" id="PTHR42912">
    <property type="entry name" value="METHYLTRANSFERASE"/>
    <property type="match status" value="1"/>
</dbReference>
<dbReference type="PANTHER" id="PTHR42912:SF93">
    <property type="entry name" value="N6-ADENOSINE-METHYLTRANSFERASE TMT1A"/>
    <property type="match status" value="1"/>
</dbReference>
<proteinExistence type="predicted"/>
<gene>
    <name evidence="2" type="ORF">A605_06735</name>
</gene>
<dbReference type="STRING" id="1121362.A605_06735"/>
<sequence length="252" mass="27647">MTTPETSATQAAQANRSWWDGDAGRYHAEHATYLDGFHWCPEMLAEADARLLGDVSEASVLELGAGSAPCARWLAADGVGFVTAFDISREMLRHAGESEVALVQADAQALPYGEDSFDVVFSVFGALPFVPEVGPVLADVARVLRPGGRLVFSVNHPMRWIFPDDPGPEGLIAAIPYFEREYVETNDDGTVTYAEFHRTVGDWVRALVDAGFAVRDIVEPEWPKNLTQTWGQWSPLRGRIFPGTAIFVAELH</sequence>
<dbReference type="PATRIC" id="fig|1121362.3.peg.1359"/>
<evidence type="ECO:0000313" key="2">
    <source>
        <dbReference type="EMBL" id="AGF72349.1"/>
    </source>
</evidence>
<evidence type="ECO:0000313" key="3">
    <source>
        <dbReference type="Proteomes" id="UP000011723"/>
    </source>
</evidence>
<reference evidence="2 3" key="1">
    <citation type="journal article" date="2012" name="Stand. Genomic Sci.">
        <title>Genome sequence of the halotolerant bacterium Corynebacterium halotolerans type strain YIM 70093(T) (= DSM 44683(T)).</title>
        <authorList>
            <person name="Ruckert C."/>
            <person name="Albersmeier A."/>
            <person name="Al-Dilaimi A."/>
            <person name="Niehaus K."/>
            <person name="Szczepanowski R."/>
            <person name="Kalinowski J."/>
        </authorList>
    </citation>
    <scope>NUCLEOTIDE SEQUENCE [LARGE SCALE GENOMIC DNA]</scope>
    <source>
        <strain evidence="2">YIM 70093</strain>
    </source>
</reference>
<dbReference type="GO" id="GO:0008757">
    <property type="term" value="F:S-adenosylmethionine-dependent methyltransferase activity"/>
    <property type="evidence" value="ECO:0007669"/>
    <property type="project" value="InterPro"/>
</dbReference>
<dbReference type="EMBL" id="CP003697">
    <property type="protein sequence ID" value="AGF72349.1"/>
    <property type="molecule type" value="Genomic_DNA"/>
</dbReference>
<dbReference type="AlphaFoldDB" id="M1MX60"/>
<evidence type="ECO:0000259" key="1">
    <source>
        <dbReference type="Pfam" id="PF08241"/>
    </source>
</evidence>
<name>M1MX60_9CORY</name>
<keyword evidence="2" id="KW-0808">Transferase</keyword>
<dbReference type="Pfam" id="PF08241">
    <property type="entry name" value="Methyltransf_11"/>
    <property type="match status" value="1"/>
</dbReference>
<dbReference type="InterPro" id="IPR013216">
    <property type="entry name" value="Methyltransf_11"/>
</dbReference>
<protein>
    <submittedName>
        <fullName evidence="2">SAM-dependent methyltransferase</fullName>
    </submittedName>
</protein>
<dbReference type="RefSeq" id="WP_015400768.1">
    <property type="nucleotide sequence ID" value="NC_020302.1"/>
</dbReference>
<keyword evidence="3" id="KW-1185">Reference proteome</keyword>
<feature type="domain" description="Methyltransferase type 11" evidence="1">
    <location>
        <begin position="61"/>
        <end position="152"/>
    </location>
</feature>
<accession>M1MX60</accession>
<dbReference type="GO" id="GO:0032259">
    <property type="term" value="P:methylation"/>
    <property type="evidence" value="ECO:0007669"/>
    <property type="project" value="UniProtKB-KW"/>
</dbReference>
<keyword evidence="2" id="KW-0489">Methyltransferase</keyword>
<dbReference type="KEGG" id="chn:A605_06735"/>
<dbReference type="InterPro" id="IPR050508">
    <property type="entry name" value="Methyltransf_Superfamily"/>
</dbReference>
<dbReference type="HOGENOM" id="CLU_049749_0_1_11"/>
<dbReference type="Gene3D" id="3.40.50.150">
    <property type="entry name" value="Vaccinia Virus protein VP39"/>
    <property type="match status" value="1"/>
</dbReference>
<dbReference type="InterPro" id="IPR029063">
    <property type="entry name" value="SAM-dependent_MTases_sf"/>
</dbReference>